<keyword evidence="5 7" id="KW-0378">Hydrolase</keyword>
<comment type="similarity">
    <text evidence="2 7">Belongs to the haloalkane dehalogenase family. Type 2 subfamily.</text>
</comment>
<dbReference type="RefSeq" id="WP_329510714.1">
    <property type="nucleotide sequence ID" value="NZ_BAAAYZ010000026.1"/>
</dbReference>
<comment type="subunit">
    <text evidence="3 7">Monomer.</text>
</comment>
<dbReference type="Gene3D" id="3.40.50.1820">
    <property type="entry name" value="alpha/beta hydrolase"/>
    <property type="match status" value="1"/>
</dbReference>
<evidence type="ECO:0000256" key="1">
    <source>
        <dbReference type="ARBA" id="ARBA00001644"/>
    </source>
</evidence>
<dbReference type="InterPro" id="IPR023594">
    <property type="entry name" value="Haloalkane_dehalogenase_2"/>
</dbReference>
<dbReference type="NCBIfam" id="NF002938">
    <property type="entry name" value="PRK03592.1"/>
    <property type="match status" value="1"/>
</dbReference>
<evidence type="ECO:0000256" key="4">
    <source>
        <dbReference type="ARBA" id="ARBA00012065"/>
    </source>
</evidence>
<keyword evidence="10" id="KW-1185">Reference proteome</keyword>
<protein>
    <recommendedName>
        <fullName evidence="6 7">Haloalkane dehalogenase</fullName>
        <ecNumber evidence="4 7">3.8.1.5</ecNumber>
    </recommendedName>
</protein>
<dbReference type="InterPro" id="IPR050266">
    <property type="entry name" value="AB_hydrolase_sf"/>
</dbReference>
<dbReference type="EMBL" id="JAYWVC010000150">
    <property type="protein sequence ID" value="MED7826315.1"/>
    <property type="molecule type" value="Genomic_DNA"/>
</dbReference>
<sequence length="295" mass="33116">MISAAFPYQKQRRRVLDREMAYVEVGEGDPIVLLHGNPTSSYLWRNVLPHLQSLGRCIAPDLLGMGNSDKLPDSGPGAYRFVEHRRYLDALLEALDVRERVTLVVHDWGSALGFDWANRHREAVKGIAYMEAIVRPQDWTHWDLMNMRPVLQQLRSEAGEEMVLQDNFFVEEILPKAVLRTLSEEEMAEYRRPFAEPGEGRRPTLTWVRQIPIDGEPADVAEIATSYADWLATSSVPKLFVKAEPGALLAGGANLEFARGLPAQTEVTVPGVHYVQEDSPDEIGRAIADWMGTLG</sequence>
<dbReference type="SUPFAM" id="SSF53474">
    <property type="entry name" value="alpha/beta-Hydrolases"/>
    <property type="match status" value="1"/>
</dbReference>
<feature type="active site" description="Nucleophile" evidence="7">
    <location>
        <position position="107"/>
    </location>
</feature>
<dbReference type="EC" id="3.8.1.5" evidence="4 7"/>
<comment type="catalytic activity">
    <reaction evidence="1 7">
        <text>1-haloalkane + H2O = a halide anion + a primary alcohol + H(+)</text>
        <dbReference type="Rhea" id="RHEA:19081"/>
        <dbReference type="ChEBI" id="CHEBI:15377"/>
        <dbReference type="ChEBI" id="CHEBI:15378"/>
        <dbReference type="ChEBI" id="CHEBI:15734"/>
        <dbReference type="ChEBI" id="CHEBI:16042"/>
        <dbReference type="ChEBI" id="CHEBI:18060"/>
        <dbReference type="EC" id="3.8.1.5"/>
    </reaction>
</comment>
<dbReference type="HAMAP" id="MF_01231">
    <property type="entry name" value="Haloalk_dehal_type2"/>
    <property type="match status" value="1"/>
</dbReference>
<comment type="function">
    <text evidence="7">Catalyzes hydrolytic cleavage of carbon-halogen bonds in halogenated aliphatic compounds, leading to the formation of the corresponding primary alcohols, halide ions and protons.</text>
</comment>
<evidence type="ECO:0000256" key="7">
    <source>
        <dbReference type="HAMAP-Rule" id="MF_01231"/>
    </source>
</evidence>
<evidence type="ECO:0000256" key="2">
    <source>
        <dbReference type="ARBA" id="ARBA00007213"/>
    </source>
</evidence>
<dbReference type="PRINTS" id="PR00412">
    <property type="entry name" value="EPOXHYDRLASE"/>
</dbReference>
<dbReference type="InterPro" id="IPR000639">
    <property type="entry name" value="Epox_hydrolase-like"/>
</dbReference>
<reference evidence="9" key="1">
    <citation type="submission" date="2024-01" db="EMBL/GenBank/DDBJ databases">
        <title>First draft genome sequence data of TA4-1, the type strain of Gram-positive actinobacterium Streptomyces chiangmaiensis.</title>
        <authorList>
            <person name="Yasawong M."/>
            <person name="Nantapong N."/>
        </authorList>
    </citation>
    <scope>NUCLEOTIDE SEQUENCE</scope>
    <source>
        <strain evidence="9">TA4-1</strain>
    </source>
</reference>
<dbReference type="PANTHER" id="PTHR43798">
    <property type="entry name" value="MONOACYLGLYCEROL LIPASE"/>
    <property type="match status" value="1"/>
</dbReference>
<feature type="active site" description="Proton donor" evidence="7">
    <location>
        <position position="131"/>
    </location>
</feature>
<gene>
    <name evidence="7" type="primary">dhaA</name>
    <name evidence="9" type="ORF">VXC91_31280</name>
</gene>
<evidence type="ECO:0000313" key="9">
    <source>
        <dbReference type="EMBL" id="MED7826315.1"/>
    </source>
</evidence>
<accession>A0ABU7FQW6</accession>
<dbReference type="InterPro" id="IPR000073">
    <property type="entry name" value="AB_hydrolase_1"/>
</dbReference>
<dbReference type="InterPro" id="IPR029058">
    <property type="entry name" value="AB_hydrolase_fold"/>
</dbReference>
<name>A0ABU7FQW6_9ACTN</name>
<evidence type="ECO:0000256" key="3">
    <source>
        <dbReference type="ARBA" id="ARBA00011245"/>
    </source>
</evidence>
<dbReference type="PANTHER" id="PTHR43798:SF24">
    <property type="entry name" value="CIS-3-ALKYL-4-ALKYLOXETAN-2-ONE DECARBOXYLASE"/>
    <property type="match status" value="1"/>
</dbReference>
<organism evidence="9 10">
    <name type="scientific">Streptomyces chiangmaiensis</name>
    <dbReference type="NCBI Taxonomy" id="766497"/>
    <lineage>
        <taxon>Bacteria</taxon>
        <taxon>Bacillati</taxon>
        <taxon>Actinomycetota</taxon>
        <taxon>Actinomycetes</taxon>
        <taxon>Kitasatosporales</taxon>
        <taxon>Streptomycetaceae</taxon>
        <taxon>Streptomyces</taxon>
    </lineage>
</organism>
<comment type="caution">
    <text evidence="9">The sequence shown here is derived from an EMBL/GenBank/DDBJ whole genome shotgun (WGS) entry which is preliminary data.</text>
</comment>
<dbReference type="Proteomes" id="UP001333996">
    <property type="component" value="Unassembled WGS sequence"/>
</dbReference>
<proteinExistence type="inferred from homology"/>
<dbReference type="GO" id="GO:0018786">
    <property type="term" value="F:haloalkane dehalogenase activity"/>
    <property type="evidence" value="ECO:0007669"/>
    <property type="project" value="UniProtKB-EC"/>
</dbReference>
<feature type="active site" description="Proton acceptor" evidence="7">
    <location>
        <position position="273"/>
    </location>
</feature>
<evidence type="ECO:0000313" key="10">
    <source>
        <dbReference type="Proteomes" id="UP001333996"/>
    </source>
</evidence>
<evidence type="ECO:0000259" key="8">
    <source>
        <dbReference type="Pfam" id="PF00561"/>
    </source>
</evidence>
<evidence type="ECO:0000256" key="5">
    <source>
        <dbReference type="ARBA" id="ARBA00022801"/>
    </source>
</evidence>
<dbReference type="Pfam" id="PF00561">
    <property type="entry name" value="Abhydrolase_1"/>
    <property type="match status" value="1"/>
</dbReference>
<feature type="domain" description="AB hydrolase-1" evidence="8">
    <location>
        <begin position="30"/>
        <end position="280"/>
    </location>
</feature>
<evidence type="ECO:0000256" key="6">
    <source>
        <dbReference type="ARBA" id="ARBA00040785"/>
    </source>
</evidence>